<evidence type="ECO:0000256" key="11">
    <source>
        <dbReference type="ARBA" id="ARBA00022989"/>
    </source>
</evidence>
<dbReference type="SMART" id="SM00387">
    <property type="entry name" value="HATPase_c"/>
    <property type="match status" value="1"/>
</dbReference>
<evidence type="ECO:0000256" key="10">
    <source>
        <dbReference type="ARBA" id="ARBA00022840"/>
    </source>
</evidence>
<dbReference type="PRINTS" id="PR00344">
    <property type="entry name" value="BCTRLSENSOR"/>
</dbReference>
<feature type="domain" description="PAC" evidence="21">
    <location>
        <begin position="978"/>
        <end position="1028"/>
    </location>
</feature>
<dbReference type="InterPro" id="IPR011006">
    <property type="entry name" value="CheY-like_superfamily"/>
</dbReference>
<dbReference type="Pfam" id="PF00989">
    <property type="entry name" value="PAS"/>
    <property type="match status" value="1"/>
</dbReference>
<evidence type="ECO:0000256" key="5">
    <source>
        <dbReference type="ARBA" id="ARBA00022553"/>
    </source>
</evidence>
<dbReference type="Pfam" id="PF01627">
    <property type="entry name" value="Hpt"/>
    <property type="match status" value="1"/>
</dbReference>
<dbReference type="PANTHER" id="PTHR45339:SF1">
    <property type="entry name" value="HYBRID SIGNAL TRANSDUCTION HISTIDINE KINASE J"/>
    <property type="match status" value="1"/>
</dbReference>
<feature type="domain" description="PAS" evidence="20">
    <location>
        <begin position="630"/>
        <end position="673"/>
    </location>
</feature>
<keyword evidence="10" id="KW-0067">ATP-binding</keyword>
<dbReference type="NCBIfam" id="TIGR00229">
    <property type="entry name" value="sensory_box"/>
    <property type="match status" value="4"/>
</dbReference>
<dbReference type="Gene3D" id="3.30.450.40">
    <property type="match status" value="1"/>
</dbReference>
<evidence type="ECO:0000256" key="4">
    <source>
        <dbReference type="ARBA" id="ARBA00022475"/>
    </source>
</evidence>
<evidence type="ECO:0000256" key="15">
    <source>
        <dbReference type="PROSITE-ProRule" id="PRU00110"/>
    </source>
</evidence>
<evidence type="ECO:0000256" key="16">
    <source>
        <dbReference type="PROSITE-ProRule" id="PRU00169"/>
    </source>
</evidence>
<comment type="catalytic activity">
    <reaction evidence="1">
        <text>ATP + protein L-histidine = ADP + protein N-phospho-L-histidine.</text>
        <dbReference type="EC" id="2.7.13.3"/>
    </reaction>
</comment>
<dbReference type="Proteomes" id="UP000232638">
    <property type="component" value="Chromosome"/>
</dbReference>
<dbReference type="InterPro" id="IPR003018">
    <property type="entry name" value="GAF"/>
</dbReference>
<dbReference type="Gene3D" id="3.40.50.2300">
    <property type="match status" value="1"/>
</dbReference>
<keyword evidence="4" id="KW-1003">Cell membrane</keyword>
<evidence type="ECO:0000256" key="13">
    <source>
        <dbReference type="ARBA" id="ARBA00023136"/>
    </source>
</evidence>
<evidence type="ECO:0000256" key="9">
    <source>
        <dbReference type="ARBA" id="ARBA00022777"/>
    </source>
</evidence>
<feature type="domain" description="PAC" evidence="21">
    <location>
        <begin position="576"/>
        <end position="629"/>
    </location>
</feature>
<dbReference type="FunFam" id="3.30.565.10:FF:000010">
    <property type="entry name" value="Sensor histidine kinase RcsC"/>
    <property type="match status" value="1"/>
</dbReference>
<dbReference type="CDD" id="cd16922">
    <property type="entry name" value="HATPase_EvgS-ArcB-TorS-like"/>
    <property type="match status" value="1"/>
</dbReference>
<evidence type="ECO:0000256" key="8">
    <source>
        <dbReference type="ARBA" id="ARBA00022741"/>
    </source>
</evidence>
<evidence type="ECO:0000256" key="2">
    <source>
        <dbReference type="ARBA" id="ARBA00004651"/>
    </source>
</evidence>
<feature type="domain" description="Histidine kinase" evidence="18">
    <location>
        <begin position="1046"/>
        <end position="1267"/>
    </location>
</feature>
<dbReference type="InterPro" id="IPR003594">
    <property type="entry name" value="HATPase_dom"/>
</dbReference>
<dbReference type="OrthoDB" id="9810730at2"/>
<dbReference type="SUPFAM" id="SSF55785">
    <property type="entry name" value="PYP-like sensor domain (PAS domain)"/>
    <property type="match status" value="4"/>
</dbReference>
<name>A0A2K8U6N6_9GAMM</name>
<dbReference type="SUPFAM" id="SSF47226">
    <property type="entry name" value="Histidine-containing phosphotransfer domain, HPT domain"/>
    <property type="match status" value="1"/>
</dbReference>
<dbReference type="CDD" id="cd17546">
    <property type="entry name" value="REC_hyHK_CKI1_RcsC-like"/>
    <property type="match status" value="1"/>
</dbReference>
<dbReference type="InterPro" id="IPR000014">
    <property type="entry name" value="PAS"/>
</dbReference>
<dbReference type="Gene3D" id="1.10.287.130">
    <property type="match status" value="1"/>
</dbReference>
<dbReference type="CDD" id="cd00130">
    <property type="entry name" value="PAS"/>
    <property type="match status" value="3"/>
</dbReference>
<keyword evidence="5 16" id="KW-0597">Phosphoprotein</keyword>
<feature type="domain" description="HPt" evidence="22">
    <location>
        <begin position="1452"/>
        <end position="1545"/>
    </location>
</feature>
<dbReference type="SMART" id="SM00448">
    <property type="entry name" value="REC"/>
    <property type="match status" value="1"/>
</dbReference>
<dbReference type="Gene3D" id="3.30.450.20">
    <property type="entry name" value="PAS domain"/>
    <property type="match status" value="4"/>
</dbReference>
<dbReference type="InterPro" id="IPR013767">
    <property type="entry name" value="PAS_fold"/>
</dbReference>
<dbReference type="RefSeq" id="WP_100919028.1">
    <property type="nucleotide sequence ID" value="NZ_CP020370.1"/>
</dbReference>
<evidence type="ECO:0000259" key="21">
    <source>
        <dbReference type="PROSITE" id="PS50113"/>
    </source>
</evidence>
<evidence type="ECO:0000256" key="7">
    <source>
        <dbReference type="ARBA" id="ARBA00022692"/>
    </source>
</evidence>
<feature type="domain" description="PAS" evidence="20">
    <location>
        <begin position="501"/>
        <end position="542"/>
    </location>
</feature>
<dbReference type="InterPro" id="IPR036641">
    <property type="entry name" value="HPT_dom_sf"/>
</dbReference>
<dbReference type="InterPro" id="IPR001610">
    <property type="entry name" value="PAC"/>
</dbReference>
<evidence type="ECO:0000259" key="20">
    <source>
        <dbReference type="PROSITE" id="PS50112"/>
    </source>
</evidence>
<feature type="domain" description="PAS" evidence="20">
    <location>
        <begin position="904"/>
        <end position="975"/>
    </location>
</feature>
<evidence type="ECO:0000256" key="14">
    <source>
        <dbReference type="ARBA" id="ARBA00023306"/>
    </source>
</evidence>
<dbReference type="GO" id="GO:0006355">
    <property type="term" value="P:regulation of DNA-templated transcription"/>
    <property type="evidence" value="ECO:0007669"/>
    <property type="project" value="InterPro"/>
</dbReference>
<evidence type="ECO:0000256" key="17">
    <source>
        <dbReference type="SAM" id="Phobius"/>
    </source>
</evidence>
<evidence type="ECO:0000259" key="22">
    <source>
        <dbReference type="PROSITE" id="PS50894"/>
    </source>
</evidence>
<dbReference type="Pfam" id="PF00512">
    <property type="entry name" value="HisKA"/>
    <property type="match status" value="1"/>
</dbReference>
<dbReference type="Pfam" id="PF02518">
    <property type="entry name" value="HATPase_c"/>
    <property type="match status" value="1"/>
</dbReference>
<dbReference type="Pfam" id="PF13426">
    <property type="entry name" value="PAS_9"/>
    <property type="match status" value="2"/>
</dbReference>
<evidence type="ECO:0000313" key="24">
    <source>
        <dbReference type="Proteomes" id="UP000232638"/>
    </source>
</evidence>
<evidence type="ECO:0000256" key="6">
    <source>
        <dbReference type="ARBA" id="ARBA00022679"/>
    </source>
</evidence>
<protein>
    <recommendedName>
        <fullName evidence="3">histidine kinase</fullName>
        <ecNumber evidence="3">2.7.13.3</ecNumber>
    </recommendedName>
</protein>
<dbReference type="GO" id="GO:0000155">
    <property type="term" value="F:phosphorelay sensor kinase activity"/>
    <property type="evidence" value="ECO:0007669"/>
    <property type="project" value="InterPro"/>
</dbReference>
<dbReference type="Pfam" id="PF13188">
    <property type="entry name" value="PAS_8"/>
    <property type="match status" value="1"/>
</dbReference>
<dbReference type="SMART" id="SM00086">
    <property type="entry name" value="PAC"/>
    <property type="match status" value="3"/>
</dbReference>
<sequence length="1641" mass="181609">MSHHPDTDATMNLIGRRLGLLLLLAPFSAAGDDIVRLQLKWQHQFQFAGYYAAQAMGYYRNAGLEVEILPAEPGEDPVRQVMKGKAEFGVGSTELLLLREQGVPVVVLAVIFQHSPLALMTLKDDRIQTIHDLAGRKVMIEPGSAELHAYLRREGISADKFTLVPHTFDVQALLSGAVDAMSVYVTDEPFALKQVGREYLLYSPRAVGIDFYGDNLFTTGDLLRRRPELVRKFREASLKGWDYAMQHQDEVARLIYDRYSQRHSLEHLRFEARQMESLLQPALIEVGHMNPGRWRNIAEVYAEMGMLRRDFDLKGFLYDPQPRDLTWLFGVVAVVAFLLLIAVLAAVRFARLSGALHKSNDEREKTEVALREKEEKYRILFLESPDAYLIVSDGVFVDCNRAAEAMLGAGRAEIVGLAPDEISPEFQPDGKKSMDTAREKIALAFQCGRLTFEWVHRRRDGTDFPVEVSLATIRLDGKDAFFITWRNISERKQVEAALAEREKQLRNLFENAPVGIFHSNLEGLMVEANPALANMLGYSSPDELKTAIANMTTQIYNDPELRPQIMTALLDTEGWVHYDDVVWRCKDNRLITVDMTGRKVLNNTGAIAYLEGFIEDITGRKQAEEALRESEQFLKDVINNNQDGMLVLDRAQRVVLVNPAATTLLGTTAEALLAHEFGYVAADVPVEIQVLGAANRTTLEIRTTDLAWKGEPAQLVTLHDMTERKRVEEEVLRSNTRLQRLADILQHPSETIQEFLDYALEQALQLTESRLGFIYHYHEDNQEFVLNTWSRDVMPECAVVNPQTCYALDQTGLWGEAVRQRRPILVNDFQAAHPLKKGYPPGHVHLLRFLTVPVFRDDHIVGVVGVANKEADYAETDIFQISLLMDAVWSVTERRQAEAALQASEAKFSQAFIASTYASIITRAADGVIVEVNPAFETMVGYGRAEVLGKSTLDLALWENSQDRQHFLSLLIESGRADAQEYRFRKKSGAILIGLLSARLFTLNNERVLLGNITDITERKQIEEELARSRDAAQAANRAKSEFLANMSHEIRTPMNAVIGLTHLALETDLTLKQQDYLHKIQSSGQALLGLINDILDLSKIEADRLELEQIPFSLDQVLDRIATMTSLKAEEKGLTFGFHLDPATPRRLLGDPLRLGQILLNLVNNAVKFTAQGEVVVSVSPVARAGAQVRLCFAVRDTGIGILPAQQARLFEVFSQADGSTTRRYGGTGLGLAISKKLADLMGGEISVESAPGVGSTFTFVLPFTLDVSAAEAQMEVMPASEVAALPAPSTVVGARALLVEDNDINQMVAREILEGFGLVVEIADDGRTAVELLRANPTRCTLVLMDLQMPEMDGFEATRIIREELGLNLPIIAMTAHALADERQHCLASGMNDHVAKPIDPPTLLTVLARWLPPRGDEGAPPDETAAATDLPAALPGVDLSAALSRLSGNRELLLKMLRHFGQQWSAAHESIHLALSAGDLQQARQTVHTLRGVAGNLSMSNVVTAAGALEQALEREESHAIERCLETLAAALTPVLAGLERLPPASPLPVDVGPLDHPRLGRQLSDLAQLLRQQDMRAEACFAEFRECLGAGEWADAMARLEQQLDRLDFAAAGTTLAEVAEFLGVQKGKTGTEGSTL</sequence>
<dbReference type="CDD" id="cd00082">
    <property type="entry name" value="HisKA"/>
    <property type="match status" value="1"/>
</dbReference>
<dbReference type="SUPFAM" id="SSF52172">
    <property type="entry name" value="CheY-like"/>
    <property type="match status" value="1"/>
</dbReference>
<dbReference type="Gene3D" id="3.30.565.10">
    <property type="entry name" value="Histidine kinase-like ATPase, C-terminal domain"/>
    <property type="match status" value="1"/>
</dbReference>
<dbReference type="SUPFAM" id="SSF47384">
    <property type="entry name" value="Homodimeric domain of signal transducing histidine kinase"/>
    <property type="match status" value="1"/>
</dbReference>
<dbReference type="InterPro" id="IPR015168">
    <property type="entry name" value="SsuA/THI5"/>
</dbReference>
<dbReference type="InterPro" id="IPR001789">
    <property type="entry name" value="Sig_transdc_resp-reg_receiver"/>
</dbReference>
<dbReference type="SMART" id="SM00065">
    <property type="entry name" value="GAF"/>
    <property type="match status" value="1"/>
</dbReference>
<dbReference type="InterPro" id="IPR003661">
    <property type="entry name" value="HisK_dim/P_dom"/>
</dbReference>
<dbReference type="SMART" id="SM00091">
    <property type="entry name" value="PAS"/>
    <property type="match status" value="4"/>
</dbReference>
<dbReference type="EC" id="2.7.13.3" evidence="3"/>
<dbReference type="InterPro" id="IPR000700">
    <property type="entry name" value="PAS-assoc_C"/>
</dbReference>
<dbReference type="EMBL" id="CP020370">
    <property type="protein sequence ID" value="AUB81252.1"/>
    <property type="molecule type" value="Genomic_DNA"/>
</dbReference>
<dbReference type="SUPFAM" id="SSF55874">
    <property type="entry name" value="ATPase domain of HSP90 chaperone/DNA topoisomerase II/histidine kinase"/>
    <property type="match status" value="1"/>
</dbReference>
<dbReference type="InterPro" id="IPR029016">
    <property type="entry name" value="GAF-like_dom_sf"/>
</dbReference>
<dbReference type="Gene3D" id="1.20.120.160">
    <property type="entry name" value="HPT domain"/>
    <property type="match status" value="1"/>
</dbReference>
<reference evidence="23 24" key="1">
    <citation type="submission" date="2017-03" db="EMBL/GenBank/DDBJ databases">
        <title>Complete genome sequence of Candidatus 'Thiodictyon syntrophicum' sp. nov. strain Cad16T, a photolithoautotroph purple sulfur bacterium isolated from an alpine meromictic lake.</title>
        <authorList>
            <person name="Luedin S.M."/>
            <person name="Pothier J.F."/>
            <person name="Danza F."/>
            <person name="Storelli N."/>
            <person name="Wittwer M."/>
            <person name="Tonolla M."/>
        </authorList>
    </citation>
    <scope>NUCLEOTIDE SEQUENCE [LARGE SCALE GENOMIC DNA]</scope>
    <source>
        <strain evidence="23 24">Cad16T</strain>
    </source>
</reference>
<dbReference type="Gene3D" id="3.40.190.10">
    <property type="entry name" value="Periplasmic binding protein-like II"/>
    <property type="match status" value="2"/>
</dbReference>
<dbReference type="PROSITE" id="PS50110">
    <property type="entry name" value="RESPONSE_REGULATORY"/>
    <property type="match status" value="1"/>
</dbReference>
<dbReference type="GO" id="GO:0005524">
    <property type="term" value="F:ATP binding"/>
    <property type="evidence" value="ECO:0007669"/>
    <property type="project" value="UniProtKB-KW"/>
</dbReference>
<dbReference type="PROSITE" id="PS50109">
    <property type="entry name" value="HIS_KIN"/>
    <property type="match status" value="1"/>
</dbReference>
<gene>
    <name evidence="23" type="ORF">THSYN_09995</name>
</gene>
<feature type="modified residue" description="4-aspartylphosphate" evidence="16">
    <location>
        <position position="1348"/>
    </location>
</feature>
<keyword evidence="24" id="KW-1185">Reference proteome</keyword>
<keyword evidence="7 17" id="KW-0812">Transmembrane</keyword>
<evidence type="ECO:0000259" key="19">
    <source>
        <dbReference type="PROSITE" id="PS50110"/>
    </source>
</evidence>
<dbReference type="PROSITE" id="PS50113">
    <property type="entry name" value="PAC"/>
    <property type="match status" value="3"/>
</dbReference>
<keyword evidence="8" id="KW-0547">Nucleotide-binding</keyword>
<dbReference type="SUPFAM" id="SSF55781">
    <property type="entry name" value="GAF domain-like"/>
    <property type="match status" value="1"/>
</dbReference>
<dbReference type="Pfam" id="PF09084">
    <property type="entry name" value="NMT1"/>
    <property type="match status" value="1"/>
</dbReference>
<dbReference type="InterPro" id="IPR036097">
    <property type="entry name" value="HisK_dim/P_sf"/>
</dbReference>
<evidence type="ECO:0000256" key="1">
    <source>
        <dbReference type="ARBA" id="ARBA00000085"/>
    </source>
</evidence>
<dbReference type="InterPro" id="IPR035965">
    <property type="entry name" value="PAS-like_dom_sf"/>
</dbReference>
<keyword evidence="9" id="KW-0418">Kinase</keyword>
<dbReference type="InterPro" id="IPR036890">
    <property type="entry name" value="HATPase_C_sf"/>
</dbReference>
<dbReference type="Pfam" id="PF13185">
    <property type="entry name" value="GAF_2"/>
    <property type="match status" value="1"/>
</dbReference>
<evidence type="ECO:0000256" key="12">
    <source>
        <dbReference type="ARBA" id="ARBA00023012"/>
    </source>
</evidence>
<evidence type="ECO:0000259" key="18">
    <source>
        <dbReference type="PROSITE" id="PS50109"/>
    </source>
</evidence>
<comment type="subcellular location">
    <subcellularLocation>
        <location evidence="2">Cell membrane</location>
        <topology evidence="2">Multi-pass membrane protein</topology>
    </subcellularLocation>
</comment>
<dbReference type="FunFam" id="1.10.287.130:FF:000038">
    <property type="entry name" value="Sensory transduction histidine kinase"/>
    <property type="match status" value="1"/>
</dbReference>
<organism evidence="23 24">
    <name type="scientific">Candidatus Thiodictyon syntrophicum</name>
    <dbReference type="NCBI Taxonomy" id="1166950"/>
    <lineage>
        <taxon>Bacteria</taxon>
        <taxon>Pseudomonadati</taxon>
        <taxon>Pseudomonadota</taxon>
        <taxon>Gammaproteobacteria</taxon>
        <taxon>Chromatiales</taxon>
        <taxon>Chromatiaceae</taxon>
        <taxon>Thiodictyon</taxon>
    </lineage>
</organism>
<feature type="modified residue" description="Phosphohistidine" evidence="15">
    <location>
        <position position="1491"/>
    </location>
</feature>
<proteinExistence type="predicted"/>
<keyword evidence="14" id="KW-0131">Cell cycle</keyword>
<keyword evidence="11 17" id="KW-1133">Transmembrane helix</keyword>
<accession>A0A2K8U6N6</accession>
<keyword evidence="13 17" id="KW-0472">Membrane</keyword>
<dbReference type="SMART" id="SM00388">
    <property type="entry name" value="HisKA"/>
    <property type="match status" value="1"/>
</dbReference>
<evidence type="ECO:0000256" key="3">
    <source>
        <dbReference type="ARBA" id="ARBA00012438"/>
    </source>
</evidence>
<dbReference type="PROSITE" id="PS50894">
    <property type="entry name" value="HPT"/>
    <property type="match status" value="1"/>
</dbReference>
<dbReference type="SUPFAM" id="SSF53850">
    <property type="entry name" value="Periplasmic binding protein-like II"/>
    <property type="match status" value="1"/>
</dbReference>
<dbReference type="InterPro" id="IPR005467">
    <property type="entry name" value="His_kinase_dom"/>
</dbReference>
<keyword evidence="6" id="KW-0808">Transferase</keyword>
<keyword evidence="12" id="KW-0902">Two-component regulatory system</keyword>
<dbReference type="PANTHER" id="PTHR45339">
    <property type="entry name" value="HYBRID SIGNAL TRANSDUCTION HISTIDINE KINASE J"/>
    <property type="match status" value="1"/>
</dbReference>
<dbReference type="InterPro" id="IPR004358">
    <property type="entry name" value="Sig_transdc_His_kin-like_C"/>
</dbReference>
<dbReference type="GO" id="GO:0005886">
    <property type="term" value="C:plasma membrane"/>
    <property type="evidence" value="ECO:0007669"/>
    <property type="project" value="UniProtKB-SubCell"/>
</dbReference>
<evidence type="ECO:0000313" key="23">
    <source>
        <dbReference type="EMBL" id="AUB81252.1"/>
    </source>
</evidence>
<feature type="domain" description="PAC" evidence="21">
    <location>
        <begin position="450"/>
        <end position="500"/>
    </location>
</feature>
<feature type="domain" description="Response regulatory" evidence="19">
    <location>
        <begin position="1297"/>
        <end position="1414"/>
    </location>
</feature>
<dbReference type="KEGG" id="tsy:THSYN_09995"/>
<dbReference type="PROSITE" id="PS50112">
    <property type="entry name" value="PAS"/>
    <property type="match status" value="3"/>
</dbReference>
<dbReference type="Pfam" id="PF00072">
    <property type="entry name" value="Response_reg"/>
    <property type="match status" value="1"/>
</dbReference>
<dbReference type="InterPro" id="IPR008207">
    <property type="entry name" value="Sig_transdc_His_kin_Hpt_dom"/>
</dbReference>
<feature type="transmembrane region" description="Helical" evidence="17">
    <location>
        <begin position="327"/>
        <end position="350"/>
    </location>
</feature>